<reference evidence="1" key="1">
    <citation type="journal article" date="2005" name="J. Bacteriol.">
        <title>Different foreign genes incidentally integrated into the same locus of the Streptococcus suis genome.</title>
        <authorList>
            <person name="Sekizaki T."/>
            <person name="Takamatsu D."/>
            <person name="Osaki M."/>
            <person name="Shimoji Y."/>
        </authorList>
    </citation>
    <scope>NUCLEOTIDE SEQUENCE</scope>
    <source>
        <strain evidence="1">Int7</strain>
    </source>
</reference>
<feature type="non-terminal residue" evidence="1">
    <location>
        <position position="112"/>
    </location>
</feature>
<sequence>MTDLADSASLAILFLASCFAASRMSLAMAPTPLSSADCASTGLVEASIASVAALASASTAFLADSFSASVKFGFASMADLAASDSLAILFLASCFAASRTSSAMAATPASSS</sequence>
<proteinExistence type="predicted"/>
<dbReference type="EMBL" id="AB183480">
    <property type="protein sequence ID" value="BAD88644.1"/>
    <property type="molecule type" value="Genomic_DNA"/>
</dbReference>
<evidence type="ECO:0000313" key="1">
    <source>
        <dbReference type="EMBL" id="BAD88644.1"/>
    </source>
</evidence>
<protein>
    <submittedName>
        <fullName evidence="1">Uncharacterized protein</fullName>
    </submittedName>
</protein>
<dbReference type="AlphaFoldDB" id="Q5H850"/>
<name>Q5H850_STRSU</name>
<accession>Q5H850</accession>
<organism evidence="1">
    <name type="scientific">Streptococcus suis</name>
    <dbReference type="NCBI Taxonomy" id="1307"/>
    <lineage>
        <taxon>Bacteria</taxon>
        <taxon>Bacillati</taxon>
        <taxon>Bacillota</taxon>
        <taxon>Bacilli</taxon>
        <taxon>Lactobacillales</taxon>
        <taxon>Streptococcaceae</taxon>
        <taxon>Streptococcus</taxon>
    </lineage>
</organism>